<dbReference type="Proteomes" id="UP000192328">
    <property type="component" value="Unassembled WGS sequence"/>
</dbReference>
<dbReference type="EMBL" id="FWXZ01000003">
    <property type="protein sequence ID" value="SMC68489.1"/>
    <property type="molecule type" value="Genomic_DNA"/>
</dbReference>
<name>A0AC61PMH6_9FIRM</name>
<comment type="caution">
    <text evidence="1">The sequence shown here is derived from an EMBL/GenBank/DDBJ whole genome shotgun (WGS) entry which is preliminary data.</text>
</comment>
<evidence type="ECO:0000313" key="2">
    <source>
        <dbReference type="Proteomes" id="UP000192328"/>
    </source>
</evidence>
<evidence type="ECO:0000313" key="1">
    <source>
        <dbReference type="EMBL" id="SMC68489.1"/>
    </source>
</evidence>
<reference evidence="1" key="1">
    <citation type="submission" date="2017-04" db="EMBL/GenBank/DDBJ databases">
        <authorList>
            <person name="Varghese N."/>
            <person name="Submissions S."/>
        </authorList>
    </citation>
    <scope>NUCLEOTIDE SEQUENCE</scope>
    <source>
        <strain evidence="1">WTE2008</strain>
    </source>
</reference>
<proteinExistence type="predicted"/>
<gene>
    <name evidence="1" type="ORF">SAMN06297397_2018</name>
</gene>
<sequence length="506" mass="55788">MRGKCLMIQGTASSVGKSVLCAAFLRILRQDGLKAAPFKAQNMSLNSFATKDGLEMGRAQVTQAQAAGMEPDVRMNPVLLKPTSDRRSQVIIEGKAVASMTAMEYHQYKPELRKRIKAIYESLENEVDCVVIEGAGSPAEINLREGDIVNMSMAEAADAPVILVGDIDLGGVFASLYGTVMLLTEEERARVKGVIINKFRGDVKILEPGLRMLEERIHIPVLGVVPWMDVELDDEDSVTERLRKQSGRGDIDVAVVRLRHISNFTDFQSLALQPGARVRYAENAEDLEKADLIILPGTKNTIEDLIDLRNRKMDAAIIRHARHGGMVMGICGGYQMLGNVLRDPGHSESQVPEAAGLGLLDMEVEFEKEKRTVQATATVECGTCWPEKLNGTRVDGYEIHTGRNSYGPEAYPWLRIGGEIDGVMNAQGNVLGTYLHGLFDDGRLFAAIADRIRELRGDAGKEQQPVSMEEFRESEFDRIAAIVRESVDMEAVYRIIHGEDVSCVSE</sequence>
<organism evidence="1 2">
    <name type="scientific">Aristaeella lactis</name>
    <dbReference type="NCBI Taxonomy" id="3046383"/>
    <lineage>
        <taxon>Bacteria</taxon>
        <taxon>Bacillati</taxon>
        <taxon>Bacillota</taxon>
        <taxon>Clostridia</taxon>
        <taxon>Eubacteriales</taxon>
        <taxon>Aristaeellaceae</taxon>
        <taxon>Aristaeella</taxon>
    </lineage>
</organism>
<protein>
    <submittedName>
        <fullName evidence="1">Adenosylcobyric acid synthase (Glutamine-hydrolysing)</fullName>
    </submittedName>
</protein>
<accession>A0AC61PMH6</accession>
<keyword evidence="2" id="KW-1185">Reference proteome</keyword>